<dbReference type="Pfam" id="PF01755">
    <property type="entry name" value="Glyco_transf_25"/>
    <property type="match status" value="1"/>
</dbReference>
<comment type="pathway">
    <text evidence="2">Glycan metabolism; lacto-N-neotetraose biosynthesis.</text>
</comment>
<proteinExistence type="predicted"/>
<accession>A0AA43MBW2</accession>
<dbReference type="AlphaFoldDB" id="A0AA43MBW2"/>
<comment type="pathway">
    <text evidence="1">Bacterial outer membrane biogenesis; lipooligosaccharide biosynthesis.</text>
</comment>
<evidence type="ECO:0000256" key="1">
    <source>
        <dbReference type="ARBA" id="ARBA00005068"/>
    </source>
</evidence>
<reference evidence="5" key="1">
    <citation type="submission" date="2023-04" db="EMBL/GenBank/DDBJ databases">
        <title>Genome Encyclopedia of Bacteria and Archaea VI: Functional Genomics of Type Strains.</title>
        <authorList>
            <person name="Whitman W."/>
        </authorList>
    </citation>
    <scope>NUCLEOTIDE SEQUENCE</scope>
    <source>
        <strain evidence="5">Enz.4-51</strain>
    </source>
</reference>
<evidence type="ECO:0000313" key="5">
    <source>
        <dbReference type="EMBL" id="MDH6505024.1"/>
    </source>
</evidence>
<dbReference type="Proteomes" id="UP001161160">
    <property type="component" value="Unassembled WGS sequence"/>
</dbReference>
<dbReference type="RefSeq" id="WP_280757161.1">
    <property type="nucleotide sequence ID" value="NZ_JARXXW010000026.1"/>
</dbReference>
<keyword evidence="6" id="KW-1185">Reference proteome</keyword>
<dbReference type="EMBL" id="JARXYA010000031">
    <property type="protein sequence ID" value="MDH6505024.1"/>
    <property type="molecule type" value="Genomic_DNA"/>
</dbReference>
<name>A0AA43MBW2_9BURK</name>
<dbReference type="GO" id="GO:0009103">
    <property type="term" value="P:lipopolysaccharide biosynthetic process"/>
    <property type="evidence" value="ECO:0007669"/>
    <property type="project" value="UniProtKB-KW"/>
</dbReference>
<gene>
    <name evidence="5" type="ORF">M2127_002354</name>
</gene>
<keyword evidence="3" id="KW-0448">Lipopolysaccharide biosynthesis</keyword>
<dbReference type="InterPro" id="IPR002654">
    <property type="entry name" value="Glyco_trans_25"/>
</dbReference>
<evidence type="ECO:0000256" key="2">
    <source>
        <dbReference type="ARBA" id="ARBA00005222"/>
    </source>
</evidence>
<comment type="caution">
    <text evidence="5">The sequence shown here is derived from an EMBL/GenBank/DDBJ whole genome shotgun (WGS) entry which is preliminary data.</text>
</comment>
<evidence type="ECO:0000259" key="4">
    <source>
        <dbReference type="Pfam" id="PF01755"/>
    </source>
</evidence>
<protein>
    <submittedName>
        <fullName evidence="5">GR25 family glycosyltransferase involved in LPS biosynthesis</fullName>
    </submittedName>
</protein>
<organism evidence="5 6">
    <name type="scientific">Polynucleobacter sphagniphilus</name>
    <dbReference type="NCBI Taxonomy" id="1743169"/>
    <lineage>
        <taxon>Bacteria</taxon>
        <taxon>Pseudomonadati</taxon>
        <taxon>Pseudomonadota</taxon>
        <taxon>Betaproteobacteria</taxon>
        <taxon>Burkholderiales</taxon>
        <taxon>Burkholderiaceae</taxon>
        <taxon>Polynucleobacter</taxon>
    </lineage>
</organism>
<evidence type="ECO:0000256" key="3">
    <source>
        <dbReference type="ARBA" id="ARBA00022985"/>
    </source>
</evidence>
<feature type="domain" description="Glycosyl transferase family 25" evidence="4">
    <location>
        <begin position="1"/>
        <end position="178"/>
    </location>
</feature>
<sequence>MLDIYYINLDARNDRRSQLLANLSIFNKAQWKIHRISAISSEHVQEAALLGPLTLPEKACFLSHLAAIKSSQQSKEFSLILEDDVQFSKNSTSVIEQTINLMDESIDVVYAEIGFPSAELMVHYFQLKYFLMNKQEFRLIDIPPINYFGATAYILNSLAKEKILKLADGLDQLNLPFDDQLQKWIRTGKLKAKFIFPFPVTLAPDSIISNIRRPTIEHMAINQFRISMGFDYDALRDADEKFELFFDQHHKKELDPFSRILSLLICSNLNLK</sequence>
<evidence type="ECO:0000313" key="6">
    <source>
        <dbReference type="Proteomes" id="UP001161160"/>
    </source>
</evidence>